<evidence type="ECO:0000313" key="2">
    <source>
        <dbReference type="EMBL" id="CAH7683269.1"/>
    </source>
</evidence>
<gene>
    <name evidence="2" type="ORF">PPACK8108_LOCUS16719</name>
</gene>
<evidence type="ECO:0000313" key="3">
    <source>
        <dbReference type="Proteomes" id="UP001153365"/>
    </source>
</evidence>
<dbReference type="EMBL" id="CALTRL010004595">
    <property type="protein sequence ID" value="CAH7683269.1"/>
    <property type="molecule type" value="Genomic_DNA"/>
</dbReference>
<dbReference type="AlphaFoldDB" id="A0AAV0B800"/>
<keyword evidence="3" id="KW-1185">Reference proteome</keyword>
<name>A0AAV0B800_PHAPC</name>
<feature type="region of interest" description="Disordered" evidence="1">
    <location>
        <begin position="27"/>
        <end position="84"/>
    </location>
</feature>
<sequence length="251" mass="28195">MKNSPSKPCQEKKSLYQSLYLRGTLIASPSDESSSKKEQDQVKRSNFGVERSSVKSTDQKKNLYSSASLKDSLNSRKEHKSAFKSKQEAGIRLEVLRAVKKEVEDYLFNLVVRKTSISRKTSVAGEVRNGGALPLEDLNDPRHMTQAIDPFAHETVLPQKLSGYPHIVESSKPLDIPTIAEANVNQFHKAQKKGKDLIVKNKVLGLDEPYRLSTSESSHFNIGSVLDRNSELSNLQEGRMIKSYEENLDVY</sequence>
<evidence type="ECO:0000256" key="1">
    <source>
        <dbReference type="SAM" id="MobiDB-lite"/>
    </source>
</evidence>
<comment type="caution">
    <text evidence="2">The sequence shown here is derived from an EMBL/GenBank/DDBJ whole genome shotgun (WGS) entry which is preliminary data.</text>
</comment>
<feature type="compositionally biased region" description="Polar residues" evidence="1">
    <location>
        <begin position="62"/>
        <end position="72"/>
    </location>
</feature>
<feature type="compositionally biased region" description="Basic and acidic residues" evidence="1">
    <location>
        <begin position="33"/>
        <end position="43"/>
    </location>
</feature>
<proteinExistence type="predicted"/>
<organism evidence="2 3">
    <name type="scientific">Phakopsora pachyrhizi</name>
    <name type="common">Asian soybean rust disease fungus</name>
    <dbReference type="NCBI Taxonomy" id="170000"/>
    <lineage>
        <taxon>Eukaryota</taxon>
        <taxon>Fungi</taxon>
        <taxon>Dikarya</taxon>
        <taxon>Basidiomycota</taxon>
        <taxon>Pucciniomycotina</taxon>
        <taxon>Pucciniomycetes</taxon>
        <taxon>Pucciniales</taxon>
        <taxon>Phakopsoraceae</taxon>
        <taxon>Phakopsora</taxon>
    </lineage>
</organism>
<reference evidence="2" key="1">
    <citation type="submission" date="2022-06" db="EMBL/GenBank/DDBJ databases">
        <authorList>
            <consortium name="SYNGENTA / RWTH Aachen University"/>
        </authorList>
    </citation>
    <scope>NUCLEOTIDE SEQUENCE</scope>
</reference>
<dbReference type="Proteomes" id="UP001153365">
    <property type="component" value="Unassembled WGS sequence"/>
</dbReference>
<accession>A0AAV0B800</accession>
<protein>
    <submittedName>
        <fullName evidence="2">Uncharacterized protein</fullName>
    </submittedName>
</protein>